<dbReference type="Proteomes" id="UP000293360">
    <property type="component" value="Unassembled WGS sequence"/>
</dbReference>
<evidence type="ECO:0000256" key="2">
    <source>
        <dbReference type="SAM" id="Phobius"/>
    </source>
</evidence>
<comment type="caution">
    <text evidence="3">The sequence shown here is derived from an EMBL/GenBank/DDBJ whole genome shotgun (WGS) entry which is preliminary data.</text>
</comment>
<keyword evidence="2" id="KW-0812">Transmembrane</keyword>
<name>A0A4Q4T7J7_9PEZI</name>
<dbReference type="EMBL" id="QJNU01000404">
    <property type="protein sequence ID" value="RYO99863.1"/>
    <property type="molecule type" value="Genomic_DNA"/>
</dbReference>
<proteinExistence type="predicted"/>
<feature type="transmembrane region" description="Helical" evidence="2">
    <location>
        <begin position="12"/>
        <end position="32"/>
    </location>
</feature>
<dbReference type="OrthoDB" id="5227693at2759"/>
<organism evidence="3 4">
    <name type="scientific">Monosporascus ibericus</name>
    <dbReference type="NCBI Taxonomy" id="155417"/>
    <lineage>
        <taxon>Eukaryota</taxon>
        <taxon>Fungi</taxon>
        <taxon>Dikarya</taxon>
        <taxon>Ascomycota</taxon>
        <taxon>Pezizomycotina</taxon>
        <taxon>Sordariomycetes</taxon>
        <taxon>Xylariomycetidae</taxon>
        <taxon>Xylariales</taxon>
        <taxon>Xylariales incertae sedis</taxon>
        <taxon>Monosporascus</taxon>
    </lineage>
</organism>
<sequence length="598" mass="68020">MAGNDDDRELFVSIVALVISLIALFGTLLQVLQTYFASSAAGFARCGVKTMGEWGKFTKRKFKPSDLRFEVEFETPVIFLAPPNNNKGPVPNEKIWYMDGSERSYMETRTLLPNADKEQKENRSRKELIHTADNERASWVELLAVVQKMESDSANWQRGFYFKDPGDRVPPKFGERTLAVAVQKKIKSWDTMPSSMTKPYATTTMCHLIELAAVLGLHWKEFSRSQNKYRAEGNGYMLTGAPVSDLGLVFTFQKTGRTLFEENRVIPKDEIKQLCFGVVHTIFCSTQEDEERLKFPFDQPEDLTSLQLGSSREIADTLTVMGCNTNTVNCFLGDEKNKKATIHLFPVAFEVLGMLGRTLHAPGSGFRMLPNPTIYHWDKNKFSMWKLLRAYQDKIEETADIPENDQIMKIKKNLELIFKARGGRPESEFTVAILDALHRSLDSVDSFLTKTVQEYLVCGVLRVHFETVLHLMNDSNGRRPFDGLNKDTPEHRQIQFIDIYFDEVRPEAVRSAPKRKFTAPTSAGANAISPPPAANDDDDNRTLVARHTGFEGDDKLNTIWCALVFRMFCWLLLHDFHKNDVQLSKSELLGSRLPVYIV</sequence>
<evidence type="ECO:0000256" key="1">
    <source>
        <dbReference type="SAM" id="MobiDB-lite"/>
    </source>
</evidence>
<reference evidence="3 4" key="1">
    <citation type="submission" date="2018-06" db="EMBL/GenBank/DDBJ databases">
        <title>Complete Genomes of Monosporascus.</title>
        <authorList>
            <person name="Robinson A.J."/>
            <person name="Natvig D.O."/>
        </authorList>
    </citation>
    <scope>NUCLEOTIDE SEQUENCE [LARGE SCALE GENOMIC DNA]</scope>
    <source>
        <strain evidence="3 4">CBS 110550</strain>
    </source>
</reference>
<dbReference type="STRING" id="155417.A0A4Q4T7J7"/>
<keyword evidence="2" id="KW-1133">Transmembrane helix</keyword>
<gene>
    <name evidence="3" type="ORF">DL764_006685</name>
</gene>
<dbReference type="AlphaFoldDB" id="A0A4Q4T7J7"/>
<keyword evidence="2" id="KW-0472">Membrane</keyword>
<feature type="region of interest" description="Disordered" evidence="1">
    <location>
        <begin position="512"/>
        <end position="540"/>
    </location>
</feature>
<accession>A0A4Q4T7J7</accession>
<keyword evidence="4" id="KW-1185">Reference proteome</keyword>
<evidence type="ECO:0000313" key="3">
    <source>
        <dbReference type="EMBL" id="RYO99863.1"/>
    </source>
</evidence>
<evidence type="ECO:0000313" key="4">
    <source>
        <dbReference type="Proteomes" id="UP000293360"/>
    </source>
</evidence>
<evidence type="ECO:0008006" key="5">
    <source>
        <dbReference type="Google" id="ProtNLM"/>
    </source>
</evidence>
<protein>
    <recommendedName>
        <fullName evidence="5">Modin</fullName>
    </recommendedName>
</protein>